<proteinExistence type="inferred from homology"/>
<evidence type="ECO:0000256" key="13">
    <source>
        <dbReference type="ARBA" id="ARBA00031116"/>
    </source>
</evidence>
<keyword evidence="9" id="KW-0106">Calcium</keyword>
<evidence type="ECO:0000256" key="8">
    <source>
        <dbReference type="ARBA" id="ARBA00022824"/>
    </source>
</evidence>
<feature type="region of interest" description="Disordered" evidence="14">
    <location>
        <begin position="128"/>
        <end position="152"/>
    </location>
</feature>
<feature type="transmembrane region" description="Helical" evidence="15">
    <location>
        <begin position="168"/>
        <end position="185"/>
    </location>
</feature>
<evidence type="ECO:0000313" key="17">
    <source>
        <dbReference type="Proteomes" id="UP000789572"/>
    </source>
</evidence>
<reference evidence="16" key="1">
    <citation type="submission" date="2021-06" db="EMBL/GenBank/DDBJ databases">
        <authorList>
            <person name="Kallberg Y."/>
            <person name="Tangrot J."/>
            <person name="Rosling A."/>
        </authorList>
    </citation>
    <scope>NUCLEOTIDE SEQUENCE</scope>
    <source>
        <strain evidence="16">IA702</strain>
    </source>
</reference>
<name>A0A9N8ZKX3_9GLOM</name>
<sequence>MSCVHGKACHEFVPSSITCRNIGTYGYNPQWKCQASLPSHLGFGSLTVNCEGYDYPGDPYVLKGSCGLQYSLLRIGGSKKSDRFYDAYGYSQSNQMFGYMIYVLFFCVVAFTAYNFILSLRRRGGPNTPFVPRSDSNNANSENHQPAGGEGPSLASGAEFSNLFRGRSGFWTGAGVGGLFGYLLGRQAGEARRRSSYRSRRFQGPSSRTWSYNSNDFHDYSYDHYNFADTSDYGSSFDSYDSGTYTATGYADTEIR</sequence>
<protein>
    <recommendedName>
        <fullName evidence="3">Store-operated calcium entry-associated regulatory factor</fullName>
    </recommendedName>
    <alternativeName>
        <fullName evidence="13">Transmembrane protein 66</fullName>
    </alternativeName>
</protein>
<evidence type="ECO:0000256" key="15">
    <source>
        <dbReference type="SAM" id="Phobius"/>
    </source>
</evidence>
<keyword evidence="5" id="KW-0109">Calcium transport</keyword>
<gene>
    <name evidence="16" type="ORF">POCULU_LOCUS2489</name>
</gene>
<keyword evidence="11" id="KW-0406">Ion transport</keyword>
<dbReference type="Proteomes" id="UP000789572">
    <property type="component" value="Unassembled WGS sequence"/>
</dbReference>
<feature type="transmembrane region" description="Helical" evidence="15">
    <location>
        <begin position="97"/>
        <end position="117"/>
    </location>
</feature>
<evidence type="ECO:0000313" key="16">
    <source>
        <dbReference type="EMBL" id="CAG8499338.1"/>
    </source>
</evidence>
<dbReference type="GO" id="GO:0005789">
    <property type="term" value="C:endoplasmic reticulum membrane"/>
    <property type="evidence" value="ECO:0007669"/>
    <property type="project" value="UniProtKB-SubCell"/>
</dbReference>
<comment type="subcellular location">
    <subcellularLocation>
        <location evidence="1">Endoplasmic reticulum membrane</location>
        <topology evidence="1">Single-pass type I membrane protein</topology>
    </subcellularLocation>
</comment>
<evidence type="ECO:0000256" key="11">
    <source>
        <dbReference type="ARBA" id="ARBA00023065"/>
    </source>
</evidence>
<evidence type="ECO:0000256" key="3">
    <source>
        <dbReference type="ARBA" id="ARBA00016584"/>
    </source>
</evidence>
<evidence type="ECO:0000256" key="12">
    <source>
        <dbReference type="ARBA" id="ARBA00023136"/>
    </source>
</evidence>
<evidence type="ECO:0000256" key="14">
    <source>
        <dbReference type="SAM" id="MobiDB-lite"/>
    </source>
</evidence>
<dbReference type="EMBL" id="CAJVPJ010000233">
    <property type="protein sequence ID" value="CAG8499338.1"/>
    <property type="molecule type" value="Genomic_DNA"/>
</dbReference>
<evidence type="ECO:0000256" key="10">
    <source>
        <dbReference type="ARBA" id="ARBA00022989"/>
    </source>
</evidence>
<keyword evidence="17" id="KW-1185">Reference proteome</keyword>
<evidence type="ECO:0000256" key="7">
    <source>
        <dbReference type="ARBA" id="ARBA00022729"/>
    </source>
</evidence>
<dbReference type="Pfam" id="PF06682">
    <property type="entry name" value="SARAF"/>
    <property type="match status" value="1"/>
</dbReference>
<keyword evidence="7" id="KW-0732">Signal</keyword>
<evidence type="ECO:0000256" key="6">
    <source>
        <dbReference type="ARBA" id="ARBA00022692"/>
    </source>
</evidence>
<feature type="compositionally biased region" description="Polar residues" evidence="14">
    <location>
        <begin position="134"/>
        <end position="144"/>
    </location>
</feature>
<dbReference type="GO" id="GO:0006816">
    <property type="term" value="P:calcium ion transport"/>
    <property type="evidence" value="ECO:0007669"/>
    <property type="project" value="UniProtKB-KW"/>
</dbReference>
<keyword evidence="12 15" id="KW-0472">Membrane</keyword>
<evidence type="ECO:0000256" key="4">
    <source>
        <dbReference type="ARBA" id="ARBA00022448"/>
    </source>
</evidence>
<accession>A0A9N8ZKX3</accession>
<dbReference type="PANTHER" id="PTHR15929:SF0">
    <property type="entry name" value="STORE-OPERATED CALCIUM ENTRY-ASSOCIATED REGULATORY FACTOR"/>
    <property type="match status" value="1"/>
</dbReference>
<dbReference type="PANTHER" id="PTHR15929">
    <property type="entry name" value="STORE-OPERATED CALCIUM ENTRY-ASSOCIATED REGULATORY FACTOR"/>
    <property type="match status" value="1"/>
</dbReference>
<keyword evidence="6 15" id="KW-0812">Transmembrane</keyword>
<evidence type="ECO:0000256" key="1">
    <source>
        <dbReference type="ARBA" id="ARBA00004115"/>
    </source>
</evidence>
<dbReference type="OrthoDB" id="20303at2759"/>
<keyword evidence="10 15" id="KW-1133">Transmembrane helix</keyword>
<evidence type="ECO:0000256" key="9">
    <source>
        <dbReference type="ARBA" id="ARBA00022837"/>
    </source>
</evidence>
<organism evidence="16 17">
    <name type="scientific">Paraglomus occultum</name>
    <dbReference type="NCBI Taxonomy" id="144539"/>
    <lineage>
        <taxon>Eukaryota</taxon>
        <taxon>Fungi</taxon>
        <taxon>Fungi incertae sedis</taxon>
        <taxon>Mucoromycota</taxon>
        <taxon>Glomeromycotina</taxon>
        <taxon>Glomeromycetes</taxon>
        <taxon>Paraglomerales</taxon>
        <taxon>Paraglomeraceae</taxon>
        <taxon>Paraglomus</taxon>
    </lineage>
</organism>
<evidence type="ECO:0000256" key="2">
    <source>
        <dbReference type="ARBA" id="ARBA00006833"/>
    </source>
</evidence>
<comment type="caution">
    <text evidence="16">The sequence shown here is derived from an EMBL/GenBank/DDBJ whole genome shotgun (WGS) entry which is preliminary data.</text>
</comment>
<keyword evidence="4" id="KW-0813">Transport</keyword>
<evidence type="ECO:0000256" key="5">
    <source>
        <dbReference type="ARBA" id="ARBA00022568"/>
    </source>
</evidence>
<dbReference type="InterPro" id="IPR009567">
    <property type="entry name" value="SARAF"/>
</dbReference>
<keyword evidence="8" id="KW-0256">Endoplasmic reticulum</keyword>
<dbReference type="AlphaFoldDB" id="A0A9N8ZKX3"/>
<comment type="similarity">
    <text evidence="2">Belongs to the SARAF family.</text>
</comment>
<dbReference type="GO" id="GO:2001256">
    <property type="term" value="P:regulation of store-operated calcium entry"/>
    <property type="evidence" value="ECO:0007669"/>
    <property type="project" value="InterPro"/>
</dbReference>